<accession>A0AAQ4ECF7</accession>
<sequence length="65" mass="7522">MNALMPGDWKRSRFRAVQKSSGDDVELNSGRPIIITPVLHRLTVQIIEGRLQRWAKRKCALESYK</sequence>
<feature type="non-terminal residue" evidence="1">
    <location>
        <position position="65"/>
    </location>
</feature>
<dbReference type="AlphaFoldDB" id="A0AAQ4ECF7"/>
<dbReference type="Proteomes" id="UP001321473">
    <property type="component" value="Unassembled WGS sequence"/>
</dbReference>
<protein>
    <submittedName>
        <fullName evidence="1">Uncharacterized protein</fullName>
    </submittedName>
</protein>
<gene>
    <name evidence="1" type="ORF">V5799_024426</name>
</gene>
<comment type="caution">
    <text evidence="1">The sequence shown here is derived from an EMBL/GenBank/DDBJ whole genome shotgun (WGS) entry which is preliminary data.</text>
</comment>
<dbReference type="EMBL" id="JARKHS020018451">
    <property type="protein sequence ID" value="KAK8772330.1"/>
    <property type="molecule type" value="Genomic_DNA"/>
</dbReference>
<keyword evidence="2" id="KW-1185">Reference proteome</keyword>
<evidence type="ECO:0000313" key="1">
    <source>
        <dbReference type="EMBL" id="KAK8772330.1"/>
    </source>
</evidence>
<evidence type="ECO:0000313" key="2">
    <source>
        <dbReference type="Proteomes" id="UP001321473"/>
    </source>
</evidence>
<reference evidence="1 2" key="1">
    <citation type="journal article" date="2023" name="Arcadia Sci">
        <title>De novo assembly of a long-read Amblyomma americanum tick genome.</title>
        <authorList>
            <person name="Chou S."/>
            <person name="Poskanzer K.E."/>
            <person name="Rollins M."/>
            <person name="Thuy-Boun P.S."/>
        </authorList>
    </citation>
    <scope>NUCLEOTIDE SEQUENCE [LARGE SCALE GENOMIC DNA]</scope>
    <source>
        <strain evidence="1">F_SG_1</strain>
        <tissue evidence="1">Salivary glands</tissue>
    </source>
</reference>
<name>A0AAQ4ECF7_AMBAM</name>
<proteinExistence type="predicted"/>
<organism evidence="1 2">
    <name type="scientific">Amblyomma americanum</name>
    <name type="common">Lone star tick</name>
    <dbReference type="NCBI Taxonomy" id="6943"/>
    <lineage>
        <taxon>Eukaryota</taxon>
        <taxon>Metazoa</taxon>
        <taxon>Ecdysozoa</taxon>
        <taxon>Arthropoda</taxon>
        <taxon>Chelicerata</taxon>
        <taxon>Arachnida</taxon>
        <taxon>Acari</taxon>
        <taxon>Parasitiformes</taxon>
        <taxon>Ixodida</taxon>
        <taxon>Ixodoidea</taxon>
        <taxon>Ixodidae</taxon>
        <taxon>Amblyomminae</taxon>
        <taxon>Amblyomma</taxon>
    </lineage>
</organism>